<evidence type="ECO:0000313" key="3">
    <source>
        <dbReference type="EMBL" id="PTQ10960.1"/>
    </source>
</evidence>
<keyword evidence="2" id="KW-0732">Signal</keyword>
<proteinExistence type="predicted"/>
<gene>
    <name evidence="3" type="ORF">CLG96_11355</name>
</gene>
<dbReference type="EMBL" id="NWBU01000009">
    <property type="protein sequence ID" value="PTQ10960.1"/>
    <property type="molecule type" value="Genomic_DNA"/>
</dbReference>
<dbReference type="AlphaFoldDB" id="A0A2T5FXU4"/>
<dbReference type="Proteomes" id="UP000244162">
    <property type="component" value="Unassembled WGS sequence"/>
</dbReference>
<dbReference type="InterPro" id="IPR023614">
    <property type="entry name" value="Porin_dom_sf"/>
</dbReference>
<keyword evidence="4" id="KW-1185">Reference proteome</keyword>
<protein>
    <submittedName>
        <fullName evidence="3">Porin</fullName>
    </submittedName>
</protein>
<dbReference type="Gene3D" id="2.40.160.10">
    <property type="entry name" value="Porin"/>
    <property type="match status" value="1"/>
</dbReference>
<evidence type="ECO:0000256" key="1">
    <source>
        <dbReference type="SAM" id="Coils"/>
    </source>
</evidence>
<feature type="coiled-coil region" evidence="1">
    <location>
        <begin position="72"/>
        <end position="106"/>
    </location>
</feature>
<evidence type="ECO:0000313" key="4">
    <source>
        <dbReference type="Proteomes" id="UP000244162"/>
    </source>
</evidence>
<dbReference type="RefSeq" id="WP_107968043.1">
    <property type="nucleotide sequence ID" value="NZ_NWBU01000009.1"/>
</dbReference>
<accession>A0A2T5FXU4</accession>
<organism evidence="3 4">
    <name type="scientific">Sphingomonas oleivorans</name>
    <dbReference type="NCBI Taxonomy" id="1735121"/>
    <lineage>
        <taxon>Bacteria</taxon>
        <taxon>Pseudomonadati</taxon>
        <taxon>Pseudomonadota</taxon>
        <taxon>Alphaproteobacteria</taxon>
        <taxon>Sphingomonadales</taxon>
        <taxon>Sphingomonadaceae</taxon>
        <taxon>Sphingomonas</taxon>
    </lineage>
</organism>
<evidence type="ECO:0000256" key="2">
    <source>
        <dbReference type="SAM" id="SignalP"/>
    </source>
</evidence>
<feature type="signal peptide" evidence="2">
    <location>
        <begin position="1"/>
        <end position="22"/>
    </location>
</feature>
<feature type="chain" id="PRO_5015675428" evidence="2">
    <location>
        <begin position="23"/>
        <end position="505"/>
    </location>
</feature>
<dbReference type="OrthoDB" id="9807854at2"/>
<name>A0A2T5FXU4_9SPHN</name>
<reference evidence="3 4" key="1">
    <citation type="submission" date="2017-09" db="EMBL/GenBank/DDBJ databases">
        <title>Sphingomonas panjinensis sp.nov., isolated from oil-contaminated soil.</title>
        <authorList>
            <person name="Wang L."/>
            <person name="Chen L."/>
        </authorList>
    </citation>
    <scope>NUCLEOTIDE SEQUENCE [LARGE SCALE GENOMIC DNA]</scope>
    <source>
        <strain evidence="3 4">FW-11</strain>
    </source>
</reference>
<sequence>MRSIFAGGASLIALAIAAPAAAQTGPEPGQEEQTQSYEGQETGIDTLVPADDVAAEPAPAIQKTGDPILDRLNALEAKVRALEARNKQLEDQAAETATRVEKVEVRAAKGVQPGVAPTFADVTDNFSFKPRGTFQIDYAAYNARAGGYDFNNGTQIRRGRFGFDGTAWRTFRYRIEAEFVNNSVNLLDAYVQYAGIPQWLFTVGQQKTPFGLEANTSDAFNTFLERGMANVAFGAVGAERRIGATIAYQTDRLNATIGVFGAGEAVNRNAVTPDETYSVNGRLSWAPILDAGRLVHLGASAYHVTNLAGNMITLADRPNSRIDDGRIISAAIPGGVSPTGVKSGAKDATFVGAESALVYGPFSVQGEYGHLSVDRFGAEPSLDFDGFYAFASFFLTGESRTFRNGAVDRLRPFADFNPQNGGWGAFELAFRYDQLDLTDTALSPLKRKAHSYTGALNWHLNGNLKLLFNYIRAKGTNSPLVVAPVTENGTTAKVDIFQTRLQLDF</sequence>
<dbReference type="SUPFAM" id="SSF56935">
    <property type="entry name" value="Porins"/>
    <property type="match status" value="1"/>
</dbReference>
<keyword evidence="1" id="KW-0175">Coiled coil</keyword>
<dbReference type="Pfam" id="PF07396">
    <property type="entry name" value="Porin_O_P"/>
    <property type="match status" value="1"/>
</dbReference>
<dbReference type="InterPro" id="IPR010870">
    <property type="entry name" value="Porin_O/P"/>
</dbReference>
<comment type="caution">
    <text evidence="3">The sequence shown here is derived from an EMBL/GenBank/DDBJ whole genome shotgun (WGS) entry which is preliminary data.</text>
</comment>